<feature type="domain" description="Pyruvate kinase barrel" evidence="14">
    <location>
        <begin position="1"/>
        <end position="319"/>
    </location>
</feature>
<keyword evidence="8" id="KW-0067">ATP-binding</keyword>
<dbReference type="NCBIfam" id="TIGR01064">
    <property type="entry name" value="pyruv_kin"/>
    <property type="match status" value="1"/>
</dbReference>
<reference evidence="16 17" key="1">
    <citation type="submission" date="2020-04" db="EMBL/GenBank/DDBJ databases">
        <title>Draft genome of Pyxidicoccus fallax type strain.</title>
        <authorList>
            <person name="Whitworth D.E."/>
        </authorList>
    </citation>
    <scope>NUCLEOTIDE SEQUENCE [LARGE SCALE GENOMIC DNA]</scope>
    <source>
        <strain evidence="16 17">DSM 14698</strain>
    </source>
</reference>
<dbReference type="InterPro" id="IPR040442">
    <property type="entry name" value="Pyrv_kinase-like_dom_sf"/>
</dbReference>
<dbReference type="Gene3D" id="3.40.1380.20">
    <property type="entry name" value="Pyruvate kinase, C-terminal domain"/>
    <property type="match status" value="1"/>
</dbReference>
<dbReference type="SUPFAM" id="SSF51621">
    <property type="entry name" value="Phosphoenolpyruvate/pyruvate domain"/>
    <property type="match status" value="1"/>
</dbReference>
<evidence type="ECO:0000256" key="7">
    <source>
        <dbReference type="ARBA" id="ARBA00022777"/>
    </source>
</evidence>
<keyword evidence="5" id="KW-0479">Metal-binding</keyword>
<evidence type="ECO:0000256" key="3">
    <source>
        <dbReference type="ARBA" id="ARBA00012142"/>
    </source>
</evidence>
<sequence>MRKAKIICTLGPSSDTPEVIEGLIRAGMNVARLNFSHGTHEEHRQRVATIRKVAKRLGTPVAILQDIQGPKIRLGKFEGGQLTVKAGQTVTVTTRSVMGQGTIIPTPIKSLVKDVVRGDDVLLDDGRVRLRVLKVSGPDVTCRVEVGGLLKDKKGLNLPGSPMSVPTITRKDADDLAFGQEVGVDYVALSFVRTAADIHKAREHVKKNKTPLIAKIEKPQAVENLEAIAAVADGVMVARGDLGVEMPLEQLPAIQKRMVREVNRRGGLVIVATEMLESMVGNPRPTRAEVSDVANAILDGADAVMLSGETAAGRYPTEAAATMARIVEETERGVVKHQHHSPFERSEDLGTGVAAAAVAAATQLGIETIVAYTESGHTARLISEFRPHARIVGLTPNDSTVNRMALYWGVSGHQVGRVNSTDAMLKQVRQLCHTEGICKPGTPVVVVAGVPLNVPGNTNLMSIHRI</sequence>
<comment type="similarity">
    <text evidence="2 13">Belongs to the pyruvate kinase family.</text>
</comment>
<evidence type="ECO:0000259" key="14">
    <source>
        <dbReference type="Pfam" id="PF00224"/>
    </source>
</evidence>
<comment type="catalytic activity">
    <reaction evidence="13">
        <text>pyruvate + ATP = phosphoenolpyruvate + ADP + H(+)</text>
        <dbReference type="Rhea" id="RHEA:18157"/>
        <dbReference type="ChEBI" id="CHEBI:15361"/>
        <dbReference type="ChEBI" id="CHEBI:15378"/>
        <dbReference type="ChEBI" id="CHEBI:30616"/>
        <dbReference type="ChEBI" id="CHEBI:58702"/>
        <dbReference type="ChEBI" id="CHEBI:456216"/>
        <dbReference type="EC" id="2.7.1.40"/>
    </reaction>
</comment>
<dbReference type="EC" id="2.7.1.40" evidence="3 12"/>
<evidence type="ECO:0000256" key="8">
    <source>
        <dbReference type="ARBA" id="ARBA00022840"/>
    </source>
</evidence>
<evidence type="ECO:0000256" key="1">
    <source>
        <dbReference type="ARBA" id="ARBA00004997"/>
    </source>
</evidence>
<evidence type="ECO:0000256" key="4">
    <source>
        <dbReference type="ARBA" id="ARBA00022679"/>
    </source>
</evidence>
<dbReference type="InterPro" id="IPR036918">
    <property type="entry name" value="Pyrv_Knase_C_sf"/>
</dbReference>
<evidence type="ECO:0000256" key="9">
    <source>
        <dbReference type="ARBA" id="ARBA00022842"/>
    </source>
</evidence>
<dbReference type="GO" id="GO:0000287">
    <property type="term" value="F:magnesium ion binding"/>
    <property type="evidence" value="ECO:0007669"/>
    <property type="project" value="UniProtKB-UniRule"/>
</dbReference>
<dbReference type="GO" id="GO:0004743">
    <property type="term" value="F:pyruvate kinase activity"/>
    <property type="evidence" value="ECO:0007669"/>
    <property type="project" value="UniProtKB-UniRule"/>
</dbReference>
<feature type="domain" description="Pyruvate kinase C-terminal" evidence="15">
    <location>
        <begin position="353"/>
        <end position="464"/>
    </location>
</feature>
<protein>
    <recommendedName>
        <fullName evidence="3 12">Pyruvate kinase</fullName>
        <ecNumber evidence="3 12">2.7.1.40</ecNumber>
    </recommendedName>
</protein>
<keyword evidence="17" id="KW-1185">Reference proteome</keyword>
<keyword evidence="9 13" id="KW-0460">Magnesium</keyword>
<dbReference type="Gene3D" id="3.20.20.60">
    <property type="entry name" value="Phosphoenolpyruvate-binding domains"/>
    <property type="match status" value="1"/>
</dbReference>
<dbReference type="Proteomes" id="UP000518300">
    <property type="component" value="Unassembled WGS sequence"/>
</dbReference>
<evidence type="ECO:0000256" key="2">
    <source>
        <dbReference type="ARBA" id="ARBA00008663"/>
    </source>
</evidence>
<dbReference type="PANTHER" id="PTHR11817">
    <property type="entry name" value="PYRUVATE KINASE"/>
    <property type="match status" value="1"/>
</dbReference>
<gene>
    <name evidence="16" type="primary">pyk</name>
    <name evidence="16" type="ORF">HG543_31045</name>
</gene>
<comment type="pathway">
    <text evidence="1 13">Carbohydrate degradation; glycolysis; pyruvate from D-glyceraldehyde 3-phosphate: step 5/5.</text>
</comment>
<dbReference type="PRINTS" id="PR01050">
    <property type="entry name" value="PYRUVTKNASE"/>
</dbReference>
<keyword evidence="11 16" id="KW-0670">Pyruvate</keyword>
<keyword evidence="10 13" id="KW-0324">Glycolysis</keyword>
<dbReference type="SUPFAM" id="SSF52935">
    <property type="entry name" value="PK C-terminal domain-like"/>
    <property type="match status" value="1"/>
</dbReference>
<dbReference type="Gene3D" id="2.40.33.10">
    <property type="entry name" value="PK beta-barrel domain-like"/>
    <property type="match status" value="1"/>
</dbReference>
<evidence type="ECO:0000256" key="13">
    <source>
        <dbReference type="RuleBase" id="RU000504"/>
    </source>
</evidence>
<dbReference type="GO" id="GO:0030955">
    <property type="term" value="F:potassium ion binding"/>
    <property type="evidence" value="ECO:0007669"/>
    <property type="project" value="UniProtKB-UniRule"/>
</dbReference>
<evidence type="ECO:0000313" key="17">
    <source>
        <dbReference type="Proteomes" id="UP000518300"/>
    </source>
</evidence>
<dbReference type="NCBIfam" id="NF004491">
    <property type="entry name" value="PRK05826.1"/>
    <property type="match status" value="1"/>
</dbReference>
<evidence type="ECO:0000313" key="16">
    <source>
        <dbReference type="EMBL" id="NMO19273.1"/>
    </source>
</evidence>
<dbReference type="EMBL" id="JABBJJ010000176">
    <property type="protein sequence ID" value="NMO19273.1"/>
    <property type="molecule type" value="Genomic_DNA"/>
</dbReference>
<accession>A0A848LNU1</accession>
<dbReference type="NCBIfam" id="NF004978">
    <property type="entry name" value="PRK06354.1"/>
    <property type="match status" value="1"/>
</dbReference>
<evidence type="ECO:0000256" key="12">
    <source>
        <dbReference type="NCBIfam" id="TIGR01064"/>
    </source>
</evidence>
<evidence type="ECO:0000256" key="5">
    <source>
        <dbReference type="ARBA" id="ARBA00022723"/>
    </source>
</evidence>
<dbReference type="SUPFAM" id="SSF50800">
    <property type="entry name" value="PK beta-barrel domain-like"/>
    <property type="match status" value="1"/>
</dbReference>
<dbReference type="GO" id="GO:0005524">
    <property type="term" value="F:ATP binding"/>
    <property type="evidence" value="ECO:0007669"/>
    <property type="project" value="UniProtKB-KW"/>
</dbReference>
<dbReference type="InterPro" id="IPR015806">
    <property type="entry name" value="Pyrv_Knase_insert_dom_sf"/>
</dbReference>
<dbReference type="InterPro" id="IPR015795">
    <property type="entry name" value="Pyrv_Knase_C"/>
</dbReference>
<evidence type="ECO:0000256" key="11">
    <source>
        <dbReference type="ARBA" id="ARBA00023317"/>
    </source>
</evidence>
<dbReference type="InterPro" id="IPR015813">
    <property type="entry name" value="Pyrv/PenolPyrv_kinase-like_dom"/>
</dbReference>
<evidence type="ECO:0000256" key="10">
    <source>
        <dbReference type="ARBA" id="ARBA00023152"/>
    </source>
</evidence>
<keyword evidence="7 13" id="KW-0418">Kinase</keyword>
<dbReference type="AlphaFoldDB" id="A0A848LNU1"/>
<dbReference type="Pfam" id="PF00224">
    <property type="entry name" value="PK"/>
    <property type="match status" value="1"/>
</dbReference>
<evidence type="ECO:0000256" key="6">
    <source>
        <dbReference type="ARBA" id="ARBA00022741"/>
    </source>
</evidence>
<dbReference type="InterPro" id="IPR015793">
    <property type="entry name" value="Pyrv_Knase_brl"/>
</dbReference>
<keyword evidence="6" id="KW-0547">Nucleotide-binding</keyword>
<proteinExistence type="inferred from homology"/>
<keyword evidence="4 13" id="KW-0808">Transferase</keyword>
<name>A0A848LNU1_9BACT</name>
<dbReference type="RefSeq" id="WP_169348524.1">
    <property type="nucleotide sequence ID" value="NZ_JABBJJ010000176.1"/>
</dbReference>
<dbReference type="UniPathway" id="UPA00109">
    <property type="reaction ID" value="UER00188"/>
</dbReference>
<dbReference type="GO" id="GO:0016301">
    <property type="term" value="F:kinase activity"/>
    <property type="evidence" value="ECO:0007669"/>
    <property type="project" value="UniProtKB-KW"/>
</dbReference>
<evidence type="ECO:0000259" key="15">
    <source>
        <dbReference type="Pfam" id="PF02887"/>
    </source>
</evidence>
<dbReference type="FunFam" id="2.40.33.10:FF:000001">
    <property type="entry name" value="Pyruvate kinase"/>
    <property type="match status" value="1"/>
</dbReference>
<comment type="caution">
    <text evidence="16">The sequence shown here is derived from an EMBL/GenBank/DDBJ whole genome shotgun (WGS) entry which is preliminary data.</text>
</comment>
<dbReference type="InterPro" id="IPR011037">
    <property type="entry name" value="Pyrv_Knase-like_insert_dom_sf"/>
</dbReference>
<dbReference type="InterPro" id="IPR001697">
    <property type="entry name" value="Pyr_Knase"/>
</dbReference>
<dbReference type="Pfam" id="PF02887">
    <property type="entry name" value="PK_C"/>
    <property type="match status" value="1"/>
</dbReference>
<organism evidence="16 17">
    <name type="scientific">Pyxidicoccus fallax</name>
    <dbReference type="NCBI Taxonomy" id="394095"/>
    <lineage>
        <taxon>Bacteria</taxon>
        <taxon>Pseudomonadati</taxon>
        <taxon>Myxococcota</taxon>
        <taxon>Myxococcia</taxon>
        <taxon>Myxococcales</taxon>
        <taxon>Cystobacterineae</taxon>
        <taxon>Myxococcaceae</taxon>
        <taxon>Pyxidicoccus</taxon>
    </lineage>
</organism>